<keyword evidence="2" id="KW-1185">Reference proteome</keyword>
<evidence type="ECO:0000313" key="1">
    <source>
        <dbReference type="EMBL" id="KAF2469822.1"/>
    </source>
</evidence>
<dbReference type="Proteomes" id="UP000799755">
    <property type="component" value="Unassembled WGS sequence"/>
</dbReference>
<gene>
    <name evidence="1" type="ORF">BDR25DRAFT_370467</name>
</gene>
<evidence type="ECO:0000313" key="2">
    <source>
        <dbReference type="Proteomes" id="UP000799755"/>
    </source>
</evidence>
<accession>A0ACB6QUR5</accession>
<comment type="caution">
    <text evidence="1">The sequence shown here is derived from an EMBL/GenBank/DDBJ whole genome shotgun (WGS) entry which is preliminary data.</text>
</comment>
<organism evidence="1 2">
    <name type="scientific">Lindgomyces ingoldianus</name>
    <dbReference type="NCBI Taxonomy" id="673940"/>
    <lineage>
        <taxon>Eukaryota</taxon>
        <taxon>Fungi</taxon>
        <taxon>Dikarya</taxon>
        <taxon>Ascomycota</taxon>
        <taxon>Pezizomycotina</taxon>
        <taxon>Dothideomycetes</taxon>
        <taxon>Pleosporomycetidae</taxon>
        <taxon>Pleosporales</taxon>
        <taxon>Lindgomycetaceae</taxon>
        <taxon>Lindgomyces</taxon>
    </lineage>
</organism>
<dbReference type="EMBL" id="MU003510">
    <property type="protein sequence ID" value="KAF2469822.1"/>
    <property type="molecule type" value="Genomic_DNA"/>
</dbReference>
<name>A0ACB6QUR5_9PLEO</name>
<protein>
    <submittedName>
        <fullName evidence="1">Uncharacterized protein</fullName>
    </submittedName>
</protein>
<sequence>MRGASLLRSSYPFFLFAIIFNILSYIPIVTSQSSVLPSTQPSRVQQPISHPNRDDLLTPGGTFTIRWQPDPHFSNVTLEIWDKTSWGYSRDFGDLCYHWINPFCGTIVSHAPNTGSYEWHIPKPGSDFPRAERVFWIKMYVDDYLKPEINNKDPVLSYTQNFAFAPDPGQSVSVTWTLMGTGTPTPSPTLAGTVTVTVHDQPSKALGATSAAPIASGTGLSGRITGLPTAPAKQGSASRAGRAMPALLLLPQLLGLW</sequence>
<reference evidence="1" key="1">
    <citation type="journal article" date="2020" name="Stud. Mycol.">
        <title>101 Dothideomycetes genomes: a test case for predicting lifestyles and emergence of pathogens.</title>
        <authorList>
            <person name="Haridas S."/>
            <person name="Albert R."/>
            <person name="Binder M."/>
            <person name="Bloem J."/>
            <person name="Labutti K."/>
            <person name="Salamov A."/>
            <person name="Andreopoulos B."/>
            <person name="Baker S."/>
            <person name="Barry K."/>
            <person name="Bills G."/>
            <person name="Bluhm B."/>
            <person name="Cannon C."/>
            <person name="Castanera R."/>
            <person name="Culley D."/>
            <person name="Daum C."/>
            <person name="Ezra D."/>
            <person name="Gonzalez J."/>
            <person name="Henrissat B."/>
            <person name="Kuo A."/>
            <person name="Liang C."/>
            <person name="Lipzen A."/>
            <person name="Lutzoni F."/>
            <person name="Magnuson J."/>
            <person name="Mondo S."/>
            <person name="Nolan M."/>
            <person name="Ohm R."/>
            <person name="Pangilinan J."/>
            <person name="Park H.-J."/>
            <person name="Ramirez L."/>
            <person name="Alfaro M."/>
            <person name="Sun H."/>
            <person name="Tritt A."/>
            <person name="Yoshinaga Y."/>
            <person name="Zwiers L.-H."/>
            <person name="Turgeon B."/>
            <person name="Goodwin S."/>
            <person name="Spatafora J."/>
            <person name="Crous P."/>
            <person name="Grigoriev I."/>
        </authorList>
    </citation>
    <scope>NUCLEOTIDE SEQUENCE</scope>
    <source>
        <strain evidence="1">ATCC 200398</strain>
    </source>
</reference>
<proteinExistence type="predicted"/>